<evidence type="ECO:0000256" key="4">
    <source>
        <dbReference type="ARBA" id="ARBA00022588"/>
    </source>
</evidence>
<organism evidence="15 16">
    <name type="scientific">Sphenodon punctatus</name>
    <name type="common">Tuatara</name>
    <name type="synonym">Hatteria punctata</name>
    <dbReference type="NCBI Taxonomy" id="8508"/>
    <lineage>
        <taxon>Eukaryota</taxon>
        <taxon>Metazoa</taxon>
        <taxon>Chordata</taxon>
        <taxon>Craniata</taxon>
        <taxon>Vertebrata</taxon>
        <taxon>Euteleostomi</taxon>
        <taxon>Lepidosauria</taxon>
        <taxon>Sphenodontia</taxon>
        <taxon>Sphenodontidae</taxon>
        <taxon>Sphenodon</taxon>
    </lineage>
</organism>
<evidence type="ECO:0000256" key="12">
    <source>
        <dbReference type="ARBA" id="ARBA00023157"/>
    </source>
</evidence>
<evidence type="ECO:0000256" key="11">
    <source>
        <dbReference type="ARBA" id="ARBA00022875"/>
    </source>
</evidence>
<dbReference type="GO" id="GO:0045087">
    <property type="term" value="P:innate immune response"/>
    <property type="evidence" value="ECO:0007669"/>
    <property type="project" value="UniProtKB-KW"/>
</dbReference>
<evidence type="ECO:0000256" key="13">
    <source>
        <dbReference type="ARBA" id="ARBA00023180"/>
    </source>
</evidence>
<comment type="subcellular location">
    <subcellularLocation>
        <location evidence="1">Secreted</location>
    </subcellularLocation>
</comment>
<sequence>MGTGTGNGTYTCLADGSWKDQYGLEDIPVCWPVCGKPDKPITSIQQTVGGSEAPQGSFPWQAMTAIHGRGGGALLGNLWILTAAHTIYPKWRPDSGERESLIQIAERTEVFLGHTTVDKLHRLGSHPIRRVFVHPGYRPNENHDFDGDIALIELQDPVTLGPNLLPICLPDAGNSNFYTRGRMGYASGFGVEEYFLPEQLKYTALPVTGRASCQEWLRGKKVDGKDPVFSENMFCAGSPHRKDTCQGDSGGAFSMLDQESGRWVATGIVSWGIGCDKGYGFYTKILHYLDWIKGITGENWL</sequence>
<evidence type="ECO:0000256" key="10">
    <source>
        <dbReference type="ARBA" id="ARBA00022859"/>
    </source>
</evidence>
<keyword evidence="10" id="KW-0391">Immunity</keyword>
<dbReference type="InterPro" id="IPR033116">
    <property type="entry name" value="TRYPSIN_SER"/>
</dbReference>
<keyword evidence="8" id="KW-0378">Hydrolase</keyword>
<dbReference type="InterPro" id="IPR043504">
    <property type="entry name" value="Peptidase_S1_PA_chymotrypsin"/>
</dbReference>
<proteinExistence type="inferred from homology"/>
<dbReference type="SUPFAM" id="SSF50494">
    <property type="entry name" value="Trypsin-like serine proteases"/>
    <property type="match status" value="1"/>
</dbReference>
<evidence type="ECO:0000256" key="9">
    <source>
        <dbReference type="ARBA" id="ARBA00022825"/>
    </source>
</evidence>
<keyword evidence="4" id="KW-0399">Innate immunity</keyword>
<keyword evidence="9" id="KW-0720">Serine protease</keyword>
<dbReference type="OMA" id="QHESHNF"/>
<evidence type="ECO:0000256" key="7">
    <source>
        <dbReference type="ARBA" id="ARBA00022729"/>
    </source>
</evidence>
<dbReference type="InterPro" id="IPR035976">
    <property type="entry name" value="Sushi/SCR/CCP_sf"/>
</dbReference>
<accession>A0A8D0HG24</accession>
<dbReference type="Proteomes" id="UP000694392">
    <property type="component" value="Unplaced"/>
</dbReference>
<dbReference type="GeneTree" id="ENSGT00940000158621"/>
<dbReference type="FunFam" id="2.40.10.10:FF:000035">
    <property type="entry name" value="Complement C1r subcomponent"/>
    <property type="match status" value="1"/>
</dbReference>
<evidence type="ECO:0000256" key="8">
    <source>
        <dbReference type="ARBA" id="ARBA00022801"/>
    </source>
</evidence>
<keyword evidence="11" id="KW-0180">Complement pathway</keyword>
<dbReference type="Pfam" id="PF00089">
    <property type="entry name" value="Trypsin"/>
    <property type="match status" value="1"/>
</dbReference>
<dbReference type="PROSITE" id="PS00135">
    <property type="entry name" value="TRYPSIN_SER"/>
    <property type="match status" value="1"/>
</dbReference>
<evidence type="ECO:0000256" key="1">
    <source>
        <dbReference type="ARBA" id="ARBA00004613"/>
    </source>
</evidence>
<dbReference type="PANTHER" id="PTHR24255:SF25">
    <property type="entry name" value="COMPLEMENT C1R SUBCOMPONENT"/>
    <property type="match status" value="1"/>
</dbReference>
<reference evidence="15" key="1">
    <citation type="submission" date="2025-08" db="UniProtKB">
        <authorList>
            <consortium name="Ensembl"/>
        </authorList>
    </citation>
    <scope>IDENTIFICATION</scope>
</reference>
<dbReference type="Gene3D" id="2.40.10.10">
    <property type="entry name" value="Trypsin-like serine proteases"/>
    <property type="match status" value="2"/>
</dbReference>
<comment type="similarity">
    <text evidence="2">Belongs to the peptidase S1 family. Snake venom subfamily.</text>
</comment>
<keyword evidence="5" id="KW-0768">Sushi</keyword>
<dbReference type="GO" id="GO:0072562">
    <property type="term" value="C:blood microparticle"/>
    <property type="evidence" value="ECO:0007669"/>
    <property type="project" value="TreeGrafter"/>
</dbReference>
<evidence type="ECO:0000256" key="6">
    <source>
        <dbReference type="ARBA" id="ARBA00022670"/>
    </source>
</evidence>
<dbReference type="CDD" id="cd00190">
    <property type="entry name" value="Tryp_SPc"/>
    <property type="match status" value="1"/>
</dbReference>
<name>A0A8D0HG24_SPHPU</name>
<feature type="domain" description="Peptidase S1" evidence="14">
    <location>
        <begin position="47"/>
        <end position="297"/>
    </location>
</feature>
<dbReference type="GO" id="GO:0006958">
    <property type="term" value="P:complement activation, classical pathway"/>
    <property type="evidence" value="ECO:0007669"/>
    <property type="project" value="UniProtKB-KW"/>
</dbReference>
<dbReference type="PRINTS" id="PR00722">
    <property type="entry name" value="CHYMOTRYPSIN"/>
</dbReference>
<dbReference type="InterPro" id="IPR009003">
    <property type="entry name" value="Peptidase_S1_PA"/>
</dbReference>
<evidence type="ECO:0000256" key="2">
    <source>
        <dbReference type="ARBA" id="ARBA00009228"/>
    </source>
</evidence>
<evidence type="ECO:0000313" key="16">
    <source>
        <dbReference type="Proteomes" id="UP000694392"/>
    </source>
</evidence>
<dbReference type="InterPro" id="IPR001314">
    <property type="entry name" value="Peptidase_S1A"/>
</dbReference>
<keyword evidence="6" id="KW-0645">Protease</keyword>
<dbReference type="GO" id="GO:0031638">
    <property type="term" value="P:zymogen activation"/>
    <property type="evidence" value="ECO:0007669"/>
    <property type="project" value="TreeGrafter"/>
</dbReference>
<dbReference type="PANTHER" id="PTHR24255">
    <property type="entry name" value="COMPLEMENT COMPONENT 1, S SUBCOMPONENT-RELATED"/>
    <property type="match status" value="1"/>
</dbReference>
<dbReference type="PROSITE" id="PS50240">
    <property type="entry name" value="TRYPSIN_DOM"/>
    <property type="match status" value="1"/>
</dbReference>
<evidence type="ECO:0000259" key="14">
    <source>
        <dbReference type="PROSITE" id="PS50240"/>
    </source>
</evidence>
<protein>
    <recommendedName>
        <fullName evidence="14">Peptidase S1 domain-containing protein</fullName>
    </recommendedName>
</protein>
<keyword evidence="13" id="KW-0325">Glycoprotein</keyword>
<dbReference type="AlphaFoldDB" id="A0A8D0HG24"/>
<keyword evidence="12" id="KW-1015">Disulfide bond</keyword>
<dbReference type="InterPro" id="IPR001254">
    <property type="entry name" value="Trypsin_dom"/>
</dbReference>
<dbReference type="GO" id="GO:0004252">
    <property type="term" value="F:serine-type endopeptidase activity"/>
    <property type="evidence" value="ECO:0007669"/>
    <property type="project" value="InterPro"/>
</dbReference>
<keyword evidence="16" id="KW-1185">Reference proteome</keyword>
<keyword evidence="3" id="KW-0964">Secreted</keyword>
<dbReference type="SMART" id="SM00020">
    <property type="entry name" value="Tryp_SPc"/>
    <property type="match status" value="1"/>
</dbReference>
<dbReference type="GO" id="GO:0035821">
    <property type="term" value="P:modulation of process of another organism"/>
    <property type="evidence" value="ECO:0007669"/>
    <property type="project" value="UniProtKB-ARBA"/>
</dbReference>
<reference evidence="15" key="2">
    <citation type="submission" date="2025-09" db="UniProtKB">
        <authorList>
            <consortium name="Ensembl"/>
        </authorList>
    </citation>
    <scope>IDENTIFICATION</scope>
</reference>
<evidence type="ECO:0000256" key="5">
    <source>
        <dbReference type="ARBA" id="ARBA00022659"/>
    </source>
</evidence>
<keyword evidence="7" id="KW-0732">Signal</keyword>
<dbReference type="Gene3D" id="2.10.70.10">
    <property type="entry name" value="Complement Module, domain 1"/>
    <property type="match status" value="1"/>
</dbReference>
<evidence type="ECO:0000256" key="3">
    <source>
        <dbReference type="ARBA" id="ARBA00022525"/>
    </source>
</evidence>
<dbReference type="Ensembl" id="ENSSPUT00000019974.1">
    <property type="protein sequence ID" value="ENSSPUP00000018750.1"/>
    <property type="gene ID" value="ENSSPUG00000014471.1"/>
</dbReference>
<evidence type="ECO:0000313" key="15">
    <source>
        <dbReference type="Ensembl" id="ENSSPUP00000018750.1"/>
    </source>
</evidence>
<dbReference type="SUPFAM" id="SSF57535">
    <property type="entry name" value="Complement control module/SCR domain"/>
    <property type="match status" value="1"/>
</dbReference>